<proteinExistence type="predicted"/>
<evidence type="ECO:0000313" key="2">
    <source>
        <dbReference type="Proteomes" id="UP000807716"/>
    </source>
</evidence>
<evidence type="ECO:0000313" key="1">
    <source>
        <dbReference type="EMBL" id="KAG0263876.1"/>
    </source>
</evidence>
<reference evidence="1" key="1">
    <citation type="journal article" date="2020" name="Fungal Divers.">
        <title>Resolving the Mortierellaceae phylogeny through synthesis of multi-gene phylogenetics and phylogenomics.</title>
        <authorList>
            <person name="Vandepol N."/>
            <person name="Liber J."/>
            <person name="Desiro A."/>
            <person name="Na H."/>
            <person name="Kennedy M."/>
            <person name="Barry K."/>
            <person name="Grigoriev I.V."/>
            <person name="Miller A.N."/>
            <person name="O'Donnell K."/>
            <person name="Stajich J.E."/>
            <person name="Bonito G."/>
        </authorList>
    </citation>
    <scope>NUCLEOTIDE SEQUENCE</scope>
    <source>
        <strain evidence="1">BC1065</strain>
    </source>
</reference>
<sequence>MGDSGMIRWCGAFFMGFNSCSISSFVKACPSLCELTVHVLQASLNQPDLFQDLPVVVPATSKPTKTFALRRLGIHFIKGHFAVVDLLSRLPALESLFVGGEGDALIEGLESVFREGMLPLLCEVGLALVGNFVDVVSAIPRGQLRSAALRTDDVVTVKALLRRQGPNLEQLSLIAFEDGPTLAQIFFECVKLKKLELDLDAMSTLVPRARSRKILDIRYLLDKPWVSKDLEQLSAPFGLQCSLDGNISLALSEAMDEDQKAGRDRTRWTLAQVLFEERFSQLKRLPYEYFTEQVWL</sequence>
<dbReference type="EMBL" id="JAAAJB010000154">
    <property type="protein sequence ID" value="KAG0263876.1"/>
    <property type="molecule type" value="Genomic_DNA"/>
</dbReference>
<protein>
    <submittedName>
        <fullName evidence="1">Uncharacterized protein</fullName>
    </submittedName>
</protein>
<dbReference type="Proteomes" id="UP000807716">
    <property type="component" value="Unassembled WGS sequence"/>
</dbReference>
<dbReference type="AlphaFoldDB" id="A0A9P6QEN6"/>
<dbReference type="OrthoDB" id="2432222at2759"/>
<name>A0A9P6QEN6_9FUNG</name>
<comment type="caution">
    <text evidence="1">The sequence shown here is derived from an EMBL/GenBank/DDBJ whole genome shotgun (WGS) entry which is preliminary data.</text>
</comment>
<accession>A0A9P6QEN6</accession>
<organism evidence="1 2">
    <name type="scientific">Actinomortierella ambigua</name>
    <dbReference type="NCBI Taxonomy" id="1343610"/>
    <lineage>
        <taxon>Eukaryota</taxon>
        <taxon>Fungi</taxon>
        <taxon>Fungi incertae sedis</taxon>
        <taxon>Mucoromycota</taxon>
        <taxon>Mortierellomycotina</taxon>
        <taxon>Mortierellomycetes</taxon>
        <taxon>Mortierellales</taxon>
        <taxon>Mortierellaceae</taxon>
        <taxon>Actinomortierella</taxon>
    </lineage>
</organism>
<gene>
    <name evidence="1" type="ORF">DFQ27_001597</name>
</gene>
<keyword evidence="2" id="KW-1185">Reference proteome</keyword>